<proteinExistence type="predicted"/>
<comment type="caution">
    <text evidence="1">The sequence shown here is derived from an EMBL/GenBank/DDBJ whole genome shotgun (WGS) entry which is preliminary data.</text>
</comment>
<evidence type="ECO:0000313" key="2">
    <source>
        <dbReference type="Proteomes" id="UP001431783"/>
    </source>
</evidence>
<protein>
    <submittedName>
        <fullName evidence="1">Uncharacterized protein</fullName>
    </submittedName>
</protein>
<dbReference type="Proteomes" id="UP001431783">
    <property type="component" value="Unassembled WGS sequence"/>
</dbReference>
<accession>A0AAW1V228</accession>
<dbReference type="AlphaFoldDB" id="A0AAW1V228"/>
<gene>
    <name evidence="1" type="ORF">WA026_015848</name>
</gene>
<evidence type="ECO:0000313" key="1">
    <source>
        <dbReference type="EMBL" id="KAK9886337.1"/>
    </source>
</evidence>
<organism evidence="1 2">
    <name type="scientific">Henosepilachna vigintioctopunctata</name>
    <dbReference type="NCBI Taxonomy" id="420089"/>
    <lineage>
        <taxon>Eukaryota</taxon>
        <taxon>Metazoa</taxon>
        <taxon>Ecdysozoa</taxon>
        <taxon>Arthropoda</taxon>
        <taxon>Hexapoda</taxon>
        <taxon>Insecta</taxon>
        <taxon>Pterygota</taxon>
        <taxon>Neoptera</taxon>
        <taxon>Endopterygota</taxon>
        <taxon>Coleoptera</taxon>
        <taxon>Polyphaga</taxon>
        <taxon>Cucujiformia</taxon>
        <taxon>Coccinelloidea</taxon>
        <taxon>Coccinellidae</taxon>
        <taxon>Epilachninae</taxon>
        <taxon>Epilachnini</taxon>
        <taxon>Henosepilachna</taxon>
    </lineage>
</organism>
<reference evidence="1 2" key="1">
    <citation type="submission" date="2023-03" db="EMBL/GenBank/DDBJ databases">
        <title>Genome insight into feeding habits of ladybird beetles.</title>
        <authorList>
            <person name="Li H.-S."/>
            <person name="Huang Y.-H."/>
            <person name="Pang H."/>
        </authorList>
    </citation>
    <scope>NUCLEOTIDE SEQUENCE [LARGE SCALE GENOMIC DNA]</scope>
    <source>
        <strain evidence="1">SYSU_2023b</strain>
        <tissue evidence="1">Whole body</tissue>
    </source>
</reference>
<dbReference type="EMBL" id="JARQZJ010000099">
    <property type="protein sequence ID" value="KAK9886337.1"/>
    <property type="molecule type" value="Genomic_DNA"/>
</dbReference>
<name>A0AAW1V228_9CUCU</name>
<keyword evidence="2" id="KW-1185">Reference proteome</keyword>
<sequence length="104" mass="12133">MLIDSKRSSVYPSNRKISCFRQALNPSTLSIEPNDQSEVLHFGSGKDTPYPENQYENLPIPEGFHFKQECHENDGDVDYRMESYQGEQFHPFEMFIYSLNKPPI</sequence>